<dbReference type="Pfam" id="PF00428">
    <property type="entry name" value="Ribosomal_60s"/>
    <property type="match status" value="1"/>
</dbReference>
<evidence type="ECO:0000313" key="6">
    <source>
        <dbReference type="EMBL" id="KAK8563510.1"/>
    </source>
</evidence>
<dbReference type="PANTHER" id="PTHR21141">
    <property type="entry name" value="60S ACIDIC RIBOSOMAL PROTEIN FAMILY MEMBER"/>
    <property type="match status" value="1"/>
</dbReference>
<dbReference type="InterPro" id="IPR044076">
    <property type="entry name" value="Ribosomal_P2"/>
</dbReference>
<gene>
    <name evidence="6" type="ORF">V6N12_035656</name>
</gene>
<evidence type="ECO:0000256" key="4">
    <source>
        <dbReference type="ARBA" id="ARBA00022980"/>
    </source>
</evidence>
<proteinExistence type="inferred from homology"/>
<dbReference type="Proteomes" id="UP001472677">
    <property type="component" value="Unassembled WGS sequence"/>
</dbReference>
<comment type="subunit">
    <text evidence="3">P1 and P2 exist as dimers at the large ribosomal subunit.</text>
</comment>
<sequence>MKEILEAIMEADQASYGFVINTLEELESAFVKDYKKVKKSSCIGPVSLSHKDEWDKTERVGADVDDGKIELLLSQVKGKDLTELIAVGREKFATIPSTGAAVTVTASAVGGDLAAASPAAAEANKRRKSNKKMKRTCVSVYLIEDLQYY</sequence>
<dbReference type="PANTHER" id="PTHR21141:SF5">
    <property type="entry name" value="LARGE RIBOSOMAL SUBUNIT PROTEIN P2"/>
    <property type="match status" value="1"/>
</dbReference>
<keyword evidence="4" id="KW-0689">Ribosomal protein</keyword>
<dbReference type="Gene3D" id="1.10.10.1410">
    <property type="match status" value="1"/>
</dbReference>
<comment type="function">
    <text evidence="1">Plays an important role in the elongation step of protein synthesis.</text>
</comment>
<evidence type="ECO:0000256" key="5">
    <source>
        <dbReference type="ARBA" id="ARBA00023274"/>
    </source>
</evidence>
<protein>
    <submittedName>
        <fullName evidence="6">Uncharacterized protein</fullName>
    </submittedName>
</protein>
<accession>A0ABR2ENS5</accession>
<evidence type="ECO:0000313" key="7">
    <source>
        <dbReference type="Proteomes" id="UP001472677"/>
    </source>
</evidence>
<dbReference type="Gene3D" id="3.40.50.2000">
    <property type="entry name" value="Glycogen Phosphorylase B"/>
    <property type="match status" value="1"/>
</dbReference>
<evidence type="ECO:0000256" key="2">
    <source>
        <dbReference type="ARBA" id="ARBA00005436"/>
    </source>
</evidence>
<evidence type="ECO:0000256" key="1">
    <source>
        <dbReference type="ARBA" id="ARBA00003362"/>
    </source>
</evidence>
<evidence type="ECO:0000256" key="3">
    <source>
        <dbReference type="ARBA" id="ARBA00011266"/>
    </source>
</evidence>
<keyword evidence="5" id="KW-0687">Ribonucleoprotein</keyword>
<keyword evidence="7" id="KW-1185">Reference proteome</keyword>
<reference evidence="6 7" key="1">
    <citation type="journal article" date="2024" name="G3 (Bethesda)">
        <title>Genome assembly of Hibiscus sabdariffa L. provides insights into metabolisms of medicinal natural products.</title>
        <authorList>
            <person name="Kim T."/>
        </authorList>
    </citation>
    <scope>NUCLEOTIDE SEQUENCE [LARGE SCALE GENOMIC DNA]</scope>
    <source>
        <strain evidence="6">TK-2024</strain>
        <tissue evidence="6">Old leaves</tissue>
    </source>
</reference>
<dbReference type="InterPro" id="IPR038716">
    <property type="entry name" value="P1/P2_N_sf"/>
</dbReference>
<dbReference type="EMBL" id="JBBPBM010000011">
    <property type="protein sequence ID" value="KAK8563510.1"/>
    <property type="molecule type" value="Genomic_DNA"/>
</dbReference>
<name>A0ABR2ENS5_9ROSI</name>
<organism evidence="6 7">
    <name type="scientific">Hibiscus sabdariffa</name>
    <name type="common">roselle</name>
    <dbReference type="NCBI Taxonomy" id="183260"/>
    <lineage>
        <taxon>Eukaryota</taxon>
        <taxon>Viridiplantae</taxon>
        <taxon>Streptophyta</taxon>
        <taxon>Embryophyta</taxon>
        <taxon>Tracheophyta</taxon>
        <taxon>Spermatophyta</taxon>
        <taxon>Magnoliopsida</taxon>
        <taxon>eudicotyledons</taxon>
        <taxon>Gunneridae</taxon>
        <taxon>Pentapetalae</taxon>
        <taxon>rosids</taxon>
        <taxon>malvids</taxon>
        <taxon>Malvales</taxon>
        <taxon>Malvaceae</taxon>
        <taxon>Malvoideae</taxon>
        <taxon>Hibiscus</taxon>
    </lineage>
</organism>
<comment type="similarity">
    <text evidence="2">Belongs to the eukaryotic ribosomal protein P1/P2 family.</text>
</comment>
<comment type="caution">
    <text evidence="6">The sequence shown here is derived from an EMBL/GenBank/DDBJ whole genome shotgun (WGS) entry which is preliminary data.</text>
</comment>